<dbReference type="Proteomes" id="UP000609849">
    <property type="component" value="Unassembled WGS sequence"/>
</dbReference>
<dbReference type="InterPro" id="IPR036097">
    <property type="entry name" value="HisK_dim/P_sf"/>
</dbReference>
<evidence type="ECO:0000256" key="1">
    <source>
        <dbReference type="ARBA" id="ARBA00000085"/>
    </source>
</evidence>
<dbReference type="InterPro" id="IPR004358">
    <property type="entry name" value="Sig_transdc_His_kin-like_C"/>
</dbReference>
<keyword evidence="4" id="KW-0418">Kinase</keyword>
<evidence type="ECO:0000259" key="6">
    <source>
        <dbReference type="PROSITE" id="PS50109"/>
    </source>
</evidence>
<dbReference type="InterPro" id="IPR003661">
    <property type="entry name" value="HisK_dim/P_dom"/>
</dbReference>
<dbReference type="EMBL" id="JACRWE010000003">
    <property type="protein sequence ID" value="MBC5996761.1"/>
    <property type="molecule type" value="Genomic_DNA"/>
</dbReference>
<feature type="domain" description="Histidine kinase" evidence="6">
    <location>
        <begin position="122"/>
        <end position="345"/>
    </location>
</feature>
<dbReference type="CDD" id="cd00082">
    <property type="entry name" value="HisKA"/>
    <property type="match status" value="1"/>
</dbReference>
<dbReference type="InterPro" id="IPR005467">
    <property type="entry name" value="His_kinase_dom"/>
</dbReference>
<dbReference type="PANTHER" id="PTHR43547">
    <property type="entry name" value="TWO-COMPONENT HISTIDINE KINASE"/>
    <property type="match status" value="1"/>
</dbReference>
<evidence type="ECO:0000256" key="3">
    <source>
        <dbReference type="ARBA" id="ARBA00022553"/>
    </source>
</evidence>
<keyword evidence="3" id="KW-0597">Phosphoprotein</keyword>
<dbReference type="InterPro" id="IPR036890">
    <property type="entry name" value="HATPase_C_sf"/>
</dbReference>
<evidence type="ECO:0000313" key="7">
    <source>
        <dbReference type="EMBL" id="MBC5996761.1"/>
    </source>
</evidence>
<keyword evidence="4" id="KW-0808">Transferase</keyword>
<dbReference type="SUPFAM" id="SSF55785">
    <property type="entry name" value="PYP-like sensor domain (PAS domain)"/>
    <property type="match status" value="1"/>
</dbReference>
<dbReference type="PRINTS" id="PR00344">
    <property type="entry name" value="BCTRLSENSOR"/>
</dbReference>
<organism evidence="7 8">
    <name type="scientific">Romboutsia faecis</name>
    <dbReference type="NCBI Taxonomy" id="2764597"/>
    <lineage>
        <taxon>Bacteria</taxon>
        <taxon>Bacillati</taxon>
        <taxon>Bacillota</taxon>
        <taxon>Clostridia</taxon>
        <taxon>Peptostreptococcales</taxon>
        <taxon>Peptostreptococcaceae</taxon>
        <taxon>Romboutsia</taxon>
    </lineage>
</organism>
<dbReference type="InterPro" id="IPR003594">
    <property type="entry name" value="HATPase_dom"/>
</dbReference>
<dbReference type="SUPFAM" id="SSF47384">
    <property type="entry name" value="Homodimeric domain of signal transducing histidine kinase"/>
    <property type="match status" value="1"/>
</dbReference>
<dbReference type="PANTHER" id="PTHR43547:SF2">
    <property type="entry name" value="HYBRID SIGNAL TRANSDUCTION HISTIDINE KINASE C"/>
    <property type="match status" value="1"/>
</dbReference>
<dbReference type="EC" id="2.7.13.3" evidence="2"/>
<evidence type="ECO:0000256" key="5">
    <source>
        <dbReference type="ARBA" id="ARBA00023012"/>
    </source>
</evidence>
<dbReference type="Pfam" id="PF00512">
    <property type="entry name" value="HisKA"/>
    <property type="match status" value="1"/>
</dbReference>
<keyword evidence="5" id="KW-0902">Two-component regulatory system</keyword>
<dbReference type="SUPFAM" id="SSF55874">
    <property type="entry name" value="ATPase domain of HSP90 chaperone/DNA topoisomerase II/histidine kinase"/>
    <property type="match status" value="1"/>
</dbReference>
<sequence>MENVFKHSVLKLTLDNIGECIFYEDRNGRMLYCNKSYIENFMNTGEEYKEYNAIKSKEVIENSKALKYSQKIINTNGEIKYFEVTKIPITDDGQNVNAILNIMKDKSYKYELEKLRNGFFSNIKHEFRTPLNMIFSSIQLLDYKCKICKIGNCKDCFINNLQLINTNSLRILKLSNNFIDLTNIQSGCMDFNPRNHDIVSFVESICDSINNYKKFKDISLIFDTNLEEHILRFDTDKIERVILNLISNAIKFNIPKGYVYVSLKIEDKYTKISIRDTGIGICNSKINTIFESFSNVENRFTKVSEGSGVGLALSKALVEIHNGNISVESKVGEGSEFIISLPNIINESEEIDITYYKVDMNSLERIKIELSDIYEQ</sequence>
<dbReference type="Gene3D" id="3.30.565.10">
    <property type="entry name" value="Histidine kinase-like ATPase, C-terminal domain"/>
    <property type="match status" value="1"/>
</dbReference>
<keyword evidence="8" id="KW-1185">Reference proteome</keyword>
<evidence type="ECO:0000256" key="2">
    <source>
        <dbReference type="ARBA" id="ARBA00012438"/>
    </source>
</evidence>
<comment type="caution">
    <text evidence="7">The sequence shown here is derived from an EMBL/GenBank/DDBJ whole genome shotgun (WGS) entry which is preliminary data.</text>
</comment>
<dbReference type="RefSeq" id="WP_153971313.1">
    <property type="nucleotide sequence ID" value="NZ_JACRWE010000003.1"/>
</dbReference>
<gene>
    <name evidence="7" type="ORF">H8923_08310</name>
</gene>
<evidence type="ECO:0000256" key="4">
    <source>
        <dbReference type="ARBA" id="ARBA00022777"/>
    </source>
</evidence>
<dbReference type="Gene3D" id="1.10.287.130">
    <property type="match status" value="1"/>
</dbReference>
<accession>A0ABR7JPB6</accession>
<dbReference type="InterPro" id="IPR035965">
    <property type="entry name" value="PAS-like_dom_sf"/>
</dbReference>
<dbReference type="SMART" id="SM00387">
    <property type="entry name" value="HATPase_c"/>
    <property type="match status" value="1"/>
</dbReference>
<dbReference type="PROSITE" id="PS50109">
    <property type="entry name" value="HIS_KIN"/>
    <property type="match status" value="1"/>
</dbReference>
<dbReference type="Pfam" id="PF02518">
    <property type="entry name" value="HATPase_c"/>
    <property type="match status" value="1"/>
</dbReference>
<reference evidence="7 8" key="1">
    <citation type="submission" date="2020-08" db="EMBL/GenBank/DDBJ databases">
        <authorList>
            <person name="Liu C."/>
            <person name="Sun Q."/>
        </authorList>
    </citation>
    <scope>NUCLEOTIDE SEQUENCE [LARGE SCALE GENOMIC DNA]</scope>
    <source>
        <strain evidence="7 8">NSJ-18</strain>
    </source>
</reference>
<name>A0ABR7JPB6_9FIRM</name>
<comment type="catalytic activity">
    <reaction evidence="1">
        <text>ATP + protein L-histidine = ADP + protein N-phospho-L-histidine.</text>
        <dbReference type="EC" id="2.7.13.3"/>
    </reaction>
</comment>
<evidence type="ECO:0000313" key="8">
    <source>
        <dbReference type="Proteomes" id="UP000609849"/>
    </source>
</evidence>
<protein>
    <recommendedName>
        <fullName evidence="2">histidine kinase</fullName>
        <ecNumber evidence="2">2.7.13.3</ecNumber>
    </recommendedName>
</protein>
<proteinExistence type="predicted"/>